<proteinExistence type="predicted"/>
<evidence type="ECO:0000313" key="1">
    <source>
        <dbReference type="EMBL" id="XAM17142.1"/>
    </source>
</evidence>
<gene>
    <name evidence="1" type="ORF">V3I05_05455</name>
</gene>
<dbReference type="RefSeq" id="WP_343352898.1">
    <property type="nucleotide sequence ID" value="NZ_CP145316.1"/>
</dbReference>
<dbReference type="Proteomes" id="UP001434737">
    <property type="component" value="Chromosome"/>
</dbReference>
<reference evidence="1 2" key="1">
    <citation type="submission" date="2024-02" db="EMBL/GenBank/DDBJ databases">
        <title>Genome and pathogenicity analysis of Helicobacter mastomyrinus isolated from mice.</title>
        <authorList>
            <person name="Zhu L."/>
        </authorList>
    </citation>
    <scope>NUCLEOTIDE SEQUENCE [LARGE SCALE GENOMIC DNA]</scope>
    <source>
        <strain evidence="1 2">Hm-17</strain>
    </source>
</reference>
<keyword evidence="2" id="KW-1185">Reference proteome</keyword>
<accession>A0ABZ3F3S1</accession>
<name>A0ABZ3F3S1_9HELI</name>
<dbReference type="EMBL" id="CP145316">
    <property type="protein sequence ID" value="XAM17142.1"/>
    <property type="molecule type" value="Genomic_DNA"/>
</dbReference>
<sequence length="304" mass="34726">MNLYILTEERPKIEVLEIIIKQFLKDKNFCAFLDNLRILPIIKDSTFSFSYELIGVRSEQIDKIYLEIVSGKSSFVDYMVFFQNHKPTQDDKPFYLIEETKTDDSESRNTGVYQRISKFVYAETFYPNAKKIMLYNIRVKQKEKPTQTSIFGTRILRTLGVEILGKDLKENDEILKPFSSIKELIVFKSQMRKAPKGNVPITITIDDREFKVDGLPSDDISVYTPTNKILISARLVKSGRLAHDPNIGAVSGIAGALRKLGFKGDIEIISHGLNQNQIGNKNKFIKIANLLNLSLQKLTIPQIE</sequence>
<organism evidence="1 2">
    <name type="scientific">Helicobacter mastomyrinus</name>
    <dbReference type="NCBI Taxonomy" id="287948"/>
    <lineage>
        <taxon>Bacteria</taxon>
        <taxon>Pseudomonadati</taxon>
        <taxon>Campylobacterota</taxon>
        <taxon>Epsilonproteobacteria</taxon>
        <taxon>Campylobacterales</taxon>
        <taxon>Helicobacteraceae</taxon>
        <taxon>Helicobacter</taxon>
    </lineage>
</organism>
<protein>
    <submittedName>
        <fullName evidence="1">Uncharacterized protein</fullName>
    </submittedName>
</protein>
<evidence type="ECO:0000313" key="2">
    <source>
        <dbReference type="Proteomes" id="UP001434737"/>
    </source>
</evidence>